<dbReference type="AlphaFoldDB" id="A0A2S9V7D6"/>
<keyword evidence="3" id="KW-1185">Reference proteome</keyword>
<feature type="domain" description="DUF4340" evidence="1">
    <location>
        <begin position="74"/>
        <end position="249"/>
    </location>
</feature>
<evidence type="ECO:0000313" key="3">
    <source>
        <dbReference type="Proteomes" id="UP000238949"/>
    </source>
</evidence>
<sequence>MTRVVILFLLVVVTLGAGYYLVVKRHPEQTSQSHLLLGGLASQSHSLTQITIENTEGPLFKARREGEQWFATHLDSVMTFPVDVETLAGFVSALSQAHIIEPKTAKASRYALLGVEPVTQPGAQSTLLTIATDTQQWRVVLGNLASSGLGRYAREPSQQQSYLIDETLPLPLTPYEWLLPDVIDAGLTTLKSIVIDKDPAFTLYKGTEGNWQLSENKLPLAYPGVLAHTLNDIVNFEYDSVAPLINAPAAAQLRRTIDITAEDGKLLTMTLYQMDDDEGGYSLLLAGDLVAAPLTEWMFRLTDFQARGLLTPKAELLQQPDSP</sequence>
<accession>A0A2S9V7D6</accession>
<dbReference type="RefSeq" id="WP_105935584.1">
    <property type="nucleotide sequence ID" value="NZ_PVNP01000188.1"/>
</dbReference>
<dbReference type="OrthoDB" id="6384455at2"/>
<evidence type="ECO:0000259" key="1">
    <source>
        <dbReference type="Pfam" id="PF14238"/>
    </source>
</evidence>
<organism evidence="2 3">
    <name type="scientific">Alteromonas alba</name>
    <dbReference type="NCBI Taxonomy" id="2079529"/>
    <lineage>
        <taxon>Bacteria</taxon>
        <taxon>Pseudomonadati</taxon>
        <taxon>Pseudomonadota</taxon>
        <taxon>Gammaproteobacteria</taxon>
        <taxon>Alteromonadales</taxon>
        <taxon>Alteromonadaceae</taxon>
        <taxon>Alteromonas/Salinimonas group</taxon>
        <taxon>Alteromonas</taxon>
    </lineage>
</organism>
<dbReference type="EMBL" id="PVNP01000188">
    <property type="protein sequence ID" value="PRO72344.1"/>
    <property type="molecule type" value="Genomic_DNA"/>
</dbReference>
<dbReference type="InterPro" id="IPR025641">
    <property type="entry name" value="DUF4340"/>
</dbReference>
<gene>
    <name evidence="2" type="ORF">C6Y40_16915</name>
</gene>
<dbReference type="Proteomes" id="UP000238949">
    <property type="component" value="Unassembled WGS sequence"/>
</dbReference>
<name>A0A2S9V7D6_9ALTE</name>
<comment type="caution">
    <text evidence="2">The sequence shown here is derived from an EMBL/GenBank/DDBJ whole genome shotgun (WGS) entry which is preliminary data.</text>
</comment>
<proteinExistence type="predicted"/>
<protein>
    <recommendedName>
        <fullName evidence="1">DUF4340 domain-containing protein</fullName>
    </recommendedName>
</protein>
<evidence type="ECO:0000313" key="2">
    <source>
        <dbReference type="EMBL" id="PRO72344.1"/>
    </source>
</evidence>
<reference evidence="3" key="1">
    <citation type="journal article" date="2020" name="Int. J. Syst. Evol. Microbiol.">
        <title>Alteromonas alba sp. nov., a marine bacterium isolated from the seawater of the West Pacific Ocean.</title>
        <authorList>
            <person name="Sun C."/>
            <person name="Wu Y.-H."/>
            <person name="Xamxidin M."/>
            <person name="Cheng H."/>
            <person name="Xu X.-W."/>
        </authorList>
    </citation>
    <scope>NUCLEOTIDE SEQUENCE [LARGE SCALE GENOMIC DNA]</scope>
    <source>
        <strain evidence="3">190</strain>
    </source>
</reference>
<dbReference type="Pfam" id="PF14238">
    <property type="entry name" value="DUF4340"/>
    <property type="match status" value="1"/>
</dbReference>